<sequence>MSFKSPQYQLSNLRPVLTLVAIAWLLGSLGLSWLVNSVLIIVGLLLVAPAIAFFGFQWWLSRSLVADKCPVCQFEFTGLNNTQLECPNCGEGLSVENSHFHRITPAGTIDVTAVEVPTKLLEE</sequence>
<keyword evidence="1" id="KW-0472">Membrane</keyword>
<keyword evidence="1" id="KW-1133">Transmembrane helix</keyword>
<comment type="caution">
    <text evidence="2">The sequence shown here is derived from an EMBL/GenBank/DDBJ whole genome shotgun (WGS) entry which is preliminary data.</text>
</comment>
<dbReference type="AlphaFoldDB" id="A0A433VM21"/>
<protein>
    <submittedName>
        <fullName evidence="2">Uncharacterized protein</fullName>
    </submittedName>
</protein>
<reference evidence="2" key="2">
    <citation type="journal article" date="2019" name="Genome Biol. Evol.">
        <title>Day and night: Metabolic profiles and evolutionary relationships of six axenic non-marine cyanobacteria.</title>
        <authorList>
            <person name="Will S.E."/>
            <person name="Henke P."/>
            <person name="Boedeker C."/>
            <person name="Huang S."/>
            <person name="Brinkmann H."/>
            <person name="Rohde M."/>
            <person name="Jarek M."/>
            <person name="Friedl T."/>
            <person name="Seufert S."/>
            <person name="Schumacher M."/>
            <person name="Overmann J."/>
            <person name="Neumann-Schaal M."/>
            <person name="Petersen J."/>
        </authorList>
    </citation>
    <scope>NUCLEOTIDE SEQUENCE [LARGE SCALE GENOMIC DNA]</scope>
    <source>
        <strain evidence="2">PCC 7102</strain>
    </source>
</reference>
<dbReference type="Proteomes" id="UP000271624">
    <property type="component" value="Unassembled WGS sequence"/>
</dbReference>
<gene>
    <name evidence="2" type="ORF">DSM106972_023360</name>
</gene>
<evidence type="ECO:0000256" key="1">
    <source>
        <dbReference type="SAM" id="Phobius"/>
    </source>
</evidence>
<keyword evidence="1" id="KW-0812">Transmembrane</keyword>
<reference evidence="2" key="1">
    <citation type="submission" date="2018-12" db="EMBL/GenBank/DDBJ databases">
        <authorList>
            <person name="Will S."/>
            <person name="Neumann-Schaal M."/>
            <person name="Henke P."/>
        </authorList>
    </citation>
    <scope>NUCLEOTIDE SEQUENCE</scope>
    <source>
        <strain evidence="2">PCC 7102</strain>
    </source>
</reference>
<accession>A0A433VM21</accession>
<evidence type="ECO:0000313" key="3">
    <source>
        <dbReference type="Proteomes" id="UP000271624"/>
    </source>
</evidence>
<feature type="transmembrane region" description="Helical" evidence="1">
    <location>
        <begin position="12"/>
        <end position="33"/>
    </location>
</feature>
<dbReference type="OrthoDB" id="486490at2"/>
<dbReference type="RefSeq" id="WP_127080924.1">
    <property type="nucleotide sequence ID" value="NZ_RSCL01000005.1"/>
</dbReference>
<name>A0A433VM21_9CYAN</name>
<dbReference type="EMBL" id="RSCL01000005">
    <property type="protein sequence ID" value="RUT07075.1"/>
    <property type="molecule type" value="Genomic_DNA"/>
</dbReference>
<feature type="transmembrane region" description="Helical" evidence="1">
    <location>
        <begin position="39"/>
        <end position="60"/>
    </location>
</feature>
<proteinExistence type="predicted"/>
<keyword evidence="3" id="KW-1185">Reference proteome</keyword>
<organism evidence="2 3">
    <name type="scientific">Dulcicalothrix desertica PCC 7102</name>
    <dbReference type="NCBI Taxonomy" id="232991"/>
    <lineage>
        <taxon>Bacteria</taxon>
        <taxon>Bacillati</taxon>
        <taxon>Cyanobacteriota</taxon>
        <taxon>Cyanophyceae</taxon>
        <taxon>Nostocales</taxon>
        <taxon>Calotrichaceae</taxon>
        <taxon>Dulcicalothrix</taxon>
    </lineage>
</organism>
<evidence type="ECO:0000313" key="2">
    <source>
        <dbReference type="EMBL" id="RUT07075.1"/>
    </source>
</evidence>